<proteinExistence type="predicted"/>
<evidence type="ECO:0000313" key="3">
    <source>
        <dbReference type="EMBL" id="CUS14097.1"/>
    </source>
</evidence>
<gene>
    <name evidence="3" type="ORF">GSTUAT00001827001</name>
</gene>
<feature type="signal peptide" evidence="2">
    <location>
        <begin position="1"/>
        <end position="25"/>
    </location>
</feature>
<accession>A0A292Q5Z7</accession>
<organism evidence="3 4">
    <name type="scientific">Tuber aestivum</name>
    <name type="common">summer truffle</name>
    <dbReference type="NCBI Taxonomy" id="59557"/>
    <lineage>
        <taxon>Eukaryota</taxon>
        <taxon>Fungi</taxon>
        <taxon>Dikarya</taxon>
        <taxon>Ascomycota</taxon>
        <taxon>Pezizomycotina</taxon>
        <taxon>Pezizomycetes</taxon>
        <taxon>Pezizales</taxon>
        <taxon>Tuberaceae</taxon>
        <taxon>Tuber</taxon>
    </lineage>
</organism>
<evidence type="ECO:0000313" key="4">
    <source>
        <dbReference type="Proteomes" id="UP001412239"/>
    </source>
</evidence>
<evidence type="ECO:0000256" key="1">
    <source>
        <dbReference type="SAM" id="MobiDB-lite"/>
    </source>
</evidence>
<feature type="region of interest" description="Disordered" evidence="1">
    <location>
        <begin position="82"/>
        <end position="146"/>
    </location>
</feature>
<feature type="compositionally biased region" description="Low complexity" evidence="1">
    <location>
        <begin position="89"/>
        <end position="146"/>
    </location>
</feature>
<evidence type="ECO:0000256" key="2">
    <source>
        <dbReference type="SAM" id="SignalP"/>
    </source>
</evidence>
<dbReference type="Proteomes" id="UP001412239">
    <property type="component" value="Unassembled WGS sequence"/>
</dbReference>
<keyword evidence="4" id="KW-1185">Reference proteome</keyword>
<reference evidence="3" key="1">
    <citation type="submission" date="2015-10" db="EMBL/GenBank/DDBJ databases">
        <authorList>
            <person name="Regsiter A."/>
            <person name="william w."/>
        </authorList>
    </citation>
    <scope>NUCLEOTIDE SEQUENCE</scope>
    <source>
        <strain evidence="3">Montdore</strain>
    </source>
</reference>
<sequence>MSRRSISLLSSLLFVLLLFSPTILADNEQQFQDLLRDVPEDRLHAALHDYGGSKFKHGVFPGDRPALDVIHRERAADATRLVKLAKRQSNTTTTSRDTATTPRTTPTTAVTTPPSSASPTTRGPTTTNSNSDSNPASAAARRTTSLTSKLTRTVTGPDGVSTITDTAVVVATSSDESVVTPEATPAITTSGGGLQNVGLRVSGGDSVIVAVIAALGFFML</sequence>
<dbReference type="EMBL" id="LN890962">
    <property type="protein sequence ID" value="CUS14097.1"/>
    <property type="molecule type" value="Genomic_DNA"/>
</dbReference>
<protein>
    <submittedName>
        <fullName evidence="3">Uncharacterized protein</fullName>
    </submittedName>
</protein>
<dbReference type="AlphaFoldDB" id="A0A292Q5Z7"/>
<keyword evidence="2" id="KW-0732">Signal</keyword>
<name>A0A292Q5Z7_9PEZI</name>
<feature type="chain" id="PRO_5013239893" evidence="2">
    <location>
        <begin position="26"/>
        <end position="220"/>
    </location>
</feature>